<protein>
    <recommendedName>
        <fullName evidence="2">UPF0298 protein SAMN05216431_104179</fullName>
    </recommendedName>
</protein>
<dbReference type="InterPro" id="IPR016979">
    <property type="entry name" value="DUF2129"/>
</dbReference>
<dbReference type="HAMAP" id="MF_01126">
    <property type="entry name" value="UPF0298"/>
    <property type="match status" value="1"/>
</dbReference>
<name>A0ABY1AAZ1_9LACO</name>
<organism evidence="3 4">
    <name type="scientific">Ligilactobacillus ruminis</name>
    <dbReference type="NCBI Taxonomy" id="1623"/>
    <lineage>
        <taxon>Bacteria</taxon>
        <taxon>Bacillati</taxon>
        <taxon>Bacillota</taxon>
        <taxon>Bacilli</taxon>
        <taxon>Lactobacillales</taxon>
        <taxon>Lactobacillaceae</taxon>
        <taxon>Ligilactobacillus</taxon>
    </lineage>
</organism>
<accession>A0ABY1AAZ1</accession>
<reference evidence="3 4" key="1">
    <citation type="submission" date="2016-10" db="EMBL/GenBank/DDBJ databases">
        <authorList>
            <person name="Varghese N."/>
            <person name="Submissions S."/>
        </authorList>
    </citation>
    <scope>NUCLEOTIDE SEQUENCE [LARGE SCALE GENOMIC DNA]</scope>
    <source>
        <strain evidence="3 4">WC1T17</strain>
    </source>
</reference>
<dbReference type="Proteomes" id="UP000182089">
    <property type="component" value="Unassembled WGS sequence"/>
</dbReference>
<comment type="similarity">
    <text evidence="2">Belongs to the UPF0298 family.</text>
</comment>
<evidence type="ECO:0000313" key="4">
    <source>
        <dbReference type="Proteomes" id="UP000182089"/>
    </source>
</evidence>
<dbReference type="EMBL" id="FOCC01000004">
    <property type="protein sequence ID" value="SEM57724.1"/>
    <property type="molecule type" value="Genomic_DNA"/>
</dbReference>
<dbReference type="Pfam" id="PF09902">
    <property type="entry name" value="DUF2129"/>
    <property type="match status" value="1"/>
</dbReference>
<evidence type="ECO:0000256" key="1">
    <source>
        <dbReference type="ARBA" id="ARBA00022490"/>
    </source>
</evidence>
<comment type="subcellular location">
    <subcellularLocation>
        <location evidence="2">Cytoplasm</location>
    </subcellularLocation>
</comment>
<evidence type="ECO:0000313" key="3">
    <source>
        <dbReference type="EMBL" id="SEM57724.1"/>
    </source>
</evidence>
<proteinExistence type="inferred from homology"/>
<evidence type="ECO:0000256" key="2">
    <source>
        <dbReference type="HAMAP-Rule" id="MF_01126"/>
    </source>
</evidence>
<keyword evidence="1 2" id="KW-0963">Cytoplasm</keyword>
<comment type="caution">
    <text evidence="3">The sequence shown here is derived from an EMBL/GenBank/DDBJ whole genome shotgun (WGS) entry which is preliminary data.</text>
</comment>
<dbReference type="PIRSF" id="PIRSF031653">
    <property type="entry name" value="UCP031653"/>
    <property type="match status" value="1"/>
</dbReference>
<gene>
    <name evidence="3" type="ORF">SAMN05216431_104179</name>
</gene>
<sequence length="105" mass="12505">MEFEINPRQSVIVYLSHLRQAKQLRKFGTINYVSRNMKYVVLYMDQAKVEENVKKMQKLRFIKKIEISARPTLRTEYSSQTASEFKPTEEDQEKFKQLKEAGKIV</sequence>